<feature type="transmembrane region" description="Helical" evidence="6">
    <location>
        <begin position="175"/>
        <end position="197"/>
    </location>
</feature>
<feature type="transmembrane region" description="Helical" evidence="6">
    <location>
        <begin position="244"/>
        <end position="263"/>
    </location>
</feature>
<dbReference type="InterPro" id="IPR000337">
    <property type="entry name" value="GPCR_3"/>
</dbReference>
<evidence type="ECO:0000313" key="9">
    <source>
        <dbReference type="EMBL" id="KAF2894464.1"/>
    </source>
</evidence>
<dbReference type="InterPro" id="IPR017978">
    <property type="entry name" value="GPCR_3_C"/>
</dbReference>
<dbReference type="InterPro" id="IPR050726">
    <property type="entry name" value="mGluR"/>
</dbReference>
<dbReference type="GO" id="GO:0004930">
    <property type="term" value="F:G protein-coupled receptor activity"/>
    <property type="evidence" value="ECO:0007669"/>
    <property type="project" value="InterPro"/>
</dbReference>
<dbReference type="GO" id="GO:0016020">
    <property type="term" value="C:membrane"/>
    <property type="evidence" value="ECO:0007669"/>
    <property type="project" value="UniProtKB-SubCell"/>
</dbReference>
<dbReference type="OrthoDB" id="9880600at2759"/>
<evidence type="ECO:0000256" key="4">
    <source>
        <dbReference type="ARBA" id="ARBA00023136"/>
    </source>
</evidence>
<keyword evidence="2 6" id="KW-0812">Transmembrane</keyword>
<reference evidence="9" key="1">
    <citation type="submission" date="2019-08" db="EMBL/GenBank/DDBJ databases">
        <title>The genome of the North American firefly Photinus pyralis.</title>
        <authorList>
            <consortium name="Photinus pyralis genome working group"/>
            <person name="Fallon T.R."/>
            <person name="Sander Lower S.E."/>
            <person name="Weng J.-K."/>
        </authorList>
    </citation>
    <scope>NUCLEOTIDE SEQUENCE</scope>
    <source>
        <strain evidence="9">TRF0915ILg1</strain>
        <tissue evidence="9">Whole body</tissue>
    </source>
</reference>
<dbReference type="Proteomes" id="UP000801492">
    <property type="component" value="Unassembled WGS sequence"/>
</dbReference>
<protein>
    <recommendedName>
        <fullName evidence="8">G-protein coupled receptors family 3 profile domain-containing protein</fullName>
    </recommendedName>
</protein>
<feature type="transmembrane region" description="Helical" evidence="6">
    <location>
        <begin position="308"/>
        <end position="327"/>
    </location>
</feature>
<feature type="transmembrane region" description="Helical" evidence="6">
    <location>
        <begin position="139"/>
        <end position="163"/>
    </location>
</feature>
<dbReference type="PROSITE" id="PS50259">
    <property type="entry name" value="G_PROTEIN_RECEP_F3_4"/>
    <property type="match status" value="1"/>
</dbReference>
<comment type="caution">
    <text evidence="9">The sequence shown here is derived from an EMBL/GenBank/DDBJ whole genome shotgun (WGS) entry which is preliminary data.</text>
</comment>
<dbReference type="PANTHER" id="PTHR24060">
    <property type="entry name" value="METABOTROPIC GLUTAMATE RECEPTOR"/>
    <property type="match status" value="1"/>
</dbReference>
<evidence type="ECO:0000259" key="8">
    <source>
        <dbReference type="PROSITE" id="PS50259"/>
    </source>
</evidence>
<dbReference type="Pfam" id="PF00003">
    <property type="entry name" value="7tm_3"/>
    <property type="match status" value="1"/>
</dbReference>
<proteinExistence type="predicted"/>
<evidence type="ECO:0000256" key="5">
    <source>
        <dbReference type="ARBA" id="ARBA00023180"/>
    </source>
</evidence>
<name>A0A8K0GCG8_IGNLU</name>
<feature type="signal peptide" evidence="7">
    <location>
        <begin position="1"/>
        <end position="18"/>
    </location>
</feature>
<dbReference type="PRINTS" id="PR00248">
    <property type="entry name" value="GPCRMGR"/>
</dbReference>
<organism evidence="9 10">
    <name type="scientific">Ignelater luminosus</name>
    <name type="common">Cucubano</name>
    <name type="synonym">Pyrophorus luminosus</name>
    <dbReference type="NCBI Taxonomy" id="2038154"/>
    <lineage>
        <taxon>Eukaryota</taxon>
        <taxon>Metazoa</taxon>
        <taxon>Ecdysozoa</taxon>
        <taxon>Arthropoda</taxon>
        <taxon>Hexapoda</taxon>
        <taxon>Insecta</taxon>
        <taxon>Pterygota</taxon>
        <taxon>Neoptera</taxon>
        <taxon>Endopterygota</taxon>
        <taxon>Coleoptera</taxon>
        <taxon>Polyphaga</taxon>
        <taxon>Elateriformia</taxon>
        <taxon>Elateroidea</taxon>
        <taxon>Elateridae</taxon>
        <taxon>Agrypninae</taxon>
        <taxon>Pyrophorini</taxon>
        <taxon>Ignelater</taxon>
    </lineage>
</organism>
<feature type="chain" id="PRO_5035458914" description="G-protein coupled receptors family 3 profile domain-containing protein" evidence="7">
    <location>
        <begin position="19"/>
        <end position="490"/>
    </location>
</feature>
<feature type="transmembrane region" description="Helical" evidence="6">
    <location>
        <begin position="370"/>
        <end position="390"/>
    </location>
</feature>
<keyword evidence="3 6" id="KW-1133">Transmembrane helix</keyword>
<dbReference type="EMBL" id="VTPC01006960">
    <property type="protein sequence ID" value="KAF2894464.1"/>
    <property type="molecule type" value="Genomic_DNA"/>
</dbReference>
<comment type="subcellular location">
    <subcellularLocation>
        <location evidence="1">Membrane</location>
        <topology evidence="1">Multi-pass membrane protein</topology>
    </subcellularLocation>
</comment>
<evidence type="ECO:0000256" key="6">
    <source>
        <dbReference type="SAM" id="Phobius"/>
    </source>
</evidence>
<evidence type="ECO:0000256" key="3">
    <source>
        <dbReference type="ARBA" id="ARBA00022989"/>
    </source>
</evidence>
<feature type="transmembrane region" description="Helical" evidence="6">
    <location>
        <begin position="209"/>
        <end position="232"/>
    </location>
</feature>
<gene>
    <name evidence="9" type="ORF">ILUMI_11708</name>
</gene>
<feature type="domain" description="G-protein coupled receptors family 3 profile" evidence="8">
    <location>
        <begin position="177"/>
        <end position="411"/>
    </location>
</feature>
<evidence type="ECO:0000256" key="7">
    <source>
        <dbReference type="SAM" id="SignalP"/>
    </source>
</evidence>
<evidence type="ECO:0000313" key="10">
    <source>
        <dbReference type="Proteomes" id="UP000801492"/>
    </source>
</evidence>
<keyword evidence="4 6" id="KW-0472">Membrane</keyword>
<keyword evidence="5" id="KW-0325">Glycoprotein</keyword>
<keyword evidence="7" id="KW-0732">Signal</keyword>
<evidence type="ECO:0000256" key="2">
    <source>
        <dbReference type="ARBA" id="ARBA00022692"/>
    </source>
</evidence>
<keyword evidence="10" id="KW-1185">Reference proteome</keyword>
<evidence type="ECO:0000256" key="1">
    <source>
        <dbReference type="ARBA" id="ARBA00004141"/>
    </source>
</evidence>
<accession>A0A8K0GCG8</accession>
<dbReference type="AlphaFoldDB" id="A0A8K0GCG8"/>
<sequence>MARTAFVITVVLLTVVSSADRRLQYNLSSHWDRGPPPMDPEEIKRASVMDSNFFKFFNTSDVRFKDYNISLGSSETETNFSLALERRLEMSTEFFLVPEKPSTPSTTTSESSNHVIKTVCTGCSPEGTRISGVFRNEVWVIPILALSSVTMLLIAGFEVFVLCKACQTTPSRRHLFLGQMLLLGLFSGAGLGSVIALTPTQGTCAVVRFGTGVSYAVVFASLLVKCVFLISLNGGVYLPAPYQGLLLLFAVLIQVAIGTQWLLTNPPAVDNLTVENIVTQHKHRLLVTADDINSTINVPLCRTPYAEMLFSLIYIMFLILFVAILAFKSRSIRDNYREATYIGLSIGCSIPTWLVWVFSGFIVSDRHKDACLAFGLVISSAMVFLIMFMPKGRQLAAMGKEGLYMEDREERFSSLSHGGSGYSPSFFHFKPVKYGVEPHKRHHTVTTLGGGSVFMRSEDGNVYTTLEPTLSSNPNVYFQRGNGVHPGMMY</sequence>
<dbReference type="CDD" id="cd13953">
    <property type="entry name" value="7tm_classC_mGluR-like"/>
    <property type="match status" value="1"/>
</dbReference>
<feature type="transmembrane region" description="Helical" evidence="6">
    <location>
        <begin position="339"/>
        <end position="364"/>
    </location>
</feature>